<dbReference type="EMBL" id="CAJJDM010000061">
    <property type="protein sequence ID" value="CAD8078368.1"/>
    <property type="molecule type" value="Genomic_DNA"/>
</dbReference>
<evidence type="ECO:0000313" key="2">
    <source>
        <dbReference type="Proteomes" id="UP000688137"/>
    </source>
</evidence>
<accession>A0A8S1MDM4</accession>
<organism evidence="1 2">
    <name type="scientific">Paramecium primaurelia</name>
    <dbReference type="NCBI Taxonomy" id="5886"/>
    <lineage>
        <taxon>Eukaryota</taxon>
        <taxon>Sar</taxon>
        <taxon>Alveolata</taxon>
        <taxon>Ciliophora</taxon>
        <taxon>Intramacronucleata</taxon>
        <taxon>Oligohymenophorea</taxon>
        <taxon>Peniculida</taxon>
        <taxon>Parameciidae</taxon>
        <taxon>Paramecium</taxon>
    </lineage>
</organism>
<comment type="caution">
    <text evidence="1">The sequence shown here is derived from an EMBL/GenBank/DDBJ whole genome shotgun (WGS) entry which is preliminary data.</text>
</comment>
<evidence type="ECO:0000313" key="1">
    <source>
        <dbReference type="EMBL" id="CAD8078368.1"/>
    </source>
</evidence>
<proteinExistence type="predicted"/>
<gene>
    <name evidence="1" type="ORF">PPRIM_AZ9-3.1.T0600012</name>
</gene>
<dbReference type="OMA" id="DCQRTYL"/>
<reference evidence="1" key="1">
    <citation type="submission" date="2021-01" db="EMBL/GenBank/DDBJ databases">
        <authorList>
            <consortium name="Genoscope - CEA"/>
            <person name="William W."/>
        </authorList>
    </citation>
    <scope>NUCLEOTIDE SEQUENCE</scope>
</reference>
<dbReference type="AlphaFoldDB" id="A0A8S1MDM4"/>
<protein>
    <submittedName>
        <fullName evidence="1">Uncharacterized protein</fullName>
    </submittedName>
</protein>
<dbReference type="Proteomes" id="UP000688137">
    <property type="component" value="Unassembled WGS sequence"/>
</dbReference>
<keyword evidence="2" id="KW-1185">Reference proteome</keyword>
<sequence length="154" mass="18291">MDCQRTYLNVNQRKKNNNYPLYRLDAIFERCEDGSSIGSHLQKRIGIDIFEDANQLKKVQTKLDITNLKQNFFNNSQNISNQFFEQKKNFQQNLELEWTNSNKVLQSNFINTEDINILEVDEINYLELNASPKIKRFKTKYSQKISKAIKKFIN</sequence>
<name>A0A8S1MDM4_PARPR</name>